<comment type="subcellular location">
    <subcellularLocation>
        <location evidence="1">Membrane</location>
        <topology evidence="1">Multi-pass membrane protein</topology>
    </subcellularLocation>
</comment>
<dbReference type="InterPro" id="IPR011701">
    <property type="entry name" value="MFS"/>
</dbReference>
<feature type="transmembrane region" description="Helical" evidence="6">
    <location>
        <begin position="485"/>
        <end position="510"/>
    </location>
</feature>
<dbReference type="PANTHER" id="PTHR12778:SF10">
    <property type="entry name" value="MAJOR FACILITATOR SUPERFAMILY DOMAIN-CONTAINING PROTEIN 3"/>
    <property type="match status" value="1"/>
</dbReference>
<feature type="transmembrane region" description="Helical" evidence="6">
    <location>
        <begin position="71"/>
        <end position="91"/>
    </location>
</feature>
<dbReference type="EMBL" id="JACHHY010000002">
    <property type="protein sequence ID" value="MBB5017136.1"/>
    <property type="molecule type" value="Genomic_DNA"/>
</dbReference>
<name>A0A840MKP6_9PROT</name>
<dbReference type="NCBIfam" id="TIGR00901">
    <property type="entry name" value="2A0125"/>
    <property type="match status" value="1"/>
</dbReference>
<comment type="caution">
    <text evidence="7">The sequence shown here is derived from an EMBL/GenBank/DDBJ whole genome shotgun (WGS) entry which is preliminary data.</text>
</comment>
<keyword evidence="3 6" id="KW-0812">Transmembrane</keyword>
<feature type="transmembrane region" description="Helical" evidence="6">
    <location>
        <begin position="411"/>
        <end position="433"/>
    </location>
</feature>
<feature type="transmembrane region" description="Helical" evidence="6">
    <location>
        <begin position="240"/>
        <end position="260"/>
    </location>
</feature>
<sequence>MLYLNARQCSVTWVLLIVFHGPLRHHVEQLDTLCHAGLRFREITQYAQSSYAIPFHPILFEFMMNAPRLAAFHRMSIIFLLGFASGLPIALTGQAMQAWLTLDGIDIATIGFLSLVGLPYTFKFLWAPLMDRFEPPFLGRRRGWLVLTQLALAGTLAWMAANPPKADTTLFALIALGVAFLSASQDVVIDAYRTDVLKPNERGLGSSLSVFGYRLAMILSGGISLIWVDSAQGFGWSWPQVYSLMSGIMMAAAVVSLLALPSVPTTATPPRTVARNDVVGFLAVLMAVVFGYQLTNWLGSPLAKQLVSLLVTPDPITHALPVHAQKWADLISLLFGIMITLPLAWSAARVARFETLNQSLSSYFSQQGATAFLIFIILYKLGDAFAGALTTPFLIKGMGFSTAEVGVVNKVIGIWLTIIGALVGGVLMAWLGLFRSLLYFGILQLVSNVGFYLVALLGKGAWGSFELPPFDWVIVSLKHASEVDYLLLSAVAFENVASGMGTSAFVAFLMALCNQRFTATQYALLSAFAAVGRVWVGPLAGVLSESIGWPNFFILSILLAVPGIVILVWLKQEVSRLDTPAVDPLADD</sequence>
<keyword evidence="5 6" id="KW-0472">Membrane</keyword>
<evidence type="ECO:0000313" key="7">
    <source>
        <dbReference type="EMBL" id="MBB5017136.1"/>
    </source>
</evidence>
<accession>A0A840MKP6</accession>
<evidence type="ECO:0000256" key="5">
    <source>
        <dbReference type="ARBA" id="ARBA00023136"/>
    </source>
</evidence>
<feature type="transmembrane region" description="Helical" evidence="6">
    <location>
        <begin position="210"/>
        <end position="228"/>
    </location>
</feature>
<dbReference type="InterPro" id="IPR004752">
    <property type="entry name" value="AmpG_permease/AT-1"/>
</dbReference>
<keyword evidence="2" id="KW-0813">Transport</keyword>
<gene>
    <name evidence="7" type="ORF">HNQ59_000398</name>
</gene>
<dbReference type="AlphaFoldDB" id="A0A840MKP6"/>
<feature type="transmembrane region" description="Helical" evidence="6">
    <location>
        <begin position="272"/>
        <end position="292"/>
    </location>
</feature>
<keyword evidence="8" id="KW-1185">Reference proteome</keyword>
<protein>
    <submittedName>
        <fullName evidence="7">PAT family beta-lactamase induction signal transducer AmpG</fullName>
    </submittedName>
</protein>
<dbReference type="Gene3D" id="1.20.1250.20">
    <property type="entry name" value="MFS general substrate transporter like domains"/>
    <property type="match status" value="2"/>
</dbReference>
<evidence type="ECO:0000256" key="1">
    <source>
        <dbReference type="ARBA" id="ARBA00004141"/>
    </source>
</evidence>
<evidence type="ECO:0000256" key="4">
    <source>
        <dbReference type="ARBA" id="ARBA00022989"/>
    </source>
</evidence>
<feature type="transmembrane region" description="Helical" evidence="6">
    <location>
        <begin position="330"/>
        <end position="348"/>
    </location>
</feature>
<evidence type="ECO:0000256" key="2">
    <source>
        <dbReference type="ARBA" id="ARBA00022448"/>
    </source>
</evidence>
<feature type="transmembrane region" description="Helical" evidence="6">
    <location>
        <begin position="445"/>
        <end position="465"/>
    </location>
</feature>
<feature type="transmembrane region" description="Helical" evidence="6">
    <location>
        <begin position="97"/>
        <end position="122"/>
    </location>
</feature>
<feature type="transmembrane region" description="Helical" evidence="6">
    <location>
        <begin position="143"/>
        <end position="162"/>
    </location>
</feature>
<dbReference type="GO" id="GO:0016020">
    <property type="term" value="C:membrane"/>
    <property type="evidence" value="ECO:0007669"/>
    <property type="project" value="UniProtKB-SubCell"/>
</dbReference>
<evidence type="ECO:0000256" key="6">
    <source>
        <dbReference type="SAM" id="Phobius"/>
    </source>
</evidence>
<dbReference type="GO" id="GO:0022857">
    <property type="term" value="F:transmembrane transporter activity"/>
    <property type="evidence" value="ECO:0007669"/>
    <property type="project" value="InterPro"/>
</dbReference>
<feature type="transmembrane region" description="Helical" evidence="6">
    <location>
        <begin position="369"/>
        <end position="391"/>
    </location>
</feature>
<evidence type="ECO:0000313" key="8">
    <source>
        <dbReference type="Proteomes" id="UP000575898"/>
    </source>
</evidence>
<keyword evidence="4 6" id="KW-1133">Transmembrane helix</keyword>
<evidence type="ECO:0000256" key="3">
    <source>
        <dbReference type="ARBA" id="ARBA00022692"/>
    </source>
</evidence>
<feature type="transmembrane region" description="Helical" evidence="6">
    <location>
        <begin position="549"/>
        <end position="570"/>
    </location>
</feature>
<dbReference type="PANTHER" id="PTHR12778">
    <property type="entry name" value="SOLUTE CARRIER FAMILY 33 ACETYL-COA TRANSPORTER -RELATED"/>
    <property type="match status" value="1"/>
</dbReference>
<proteinExistence type="predicted"/>
<dbReference type="InterPro" id="IPR036259">
    <property type="entry name" value="MFS_trans_sf"/>
</dbReference>
<feature type="transmembrane region" description="Helical" evidence="6">
    <location>
        <begin position="168"/>
        <end position="189"/>
    </location>
</feature>
<dbReference type="SUPFAM" id="SSF103473">
    <property type="entry name" value="MFS general substrate transporter"/>
    <property type="match status" value="1"/>
</dbReference>
<dbReference type="Pfam" id="PF07690">
    <property type="entry name" value="MFS_1"/>
    <property type="match status" value="1"/>
</dbReference>
<dbReference type="Proteomes" id="UP000575898">
    <property type="component" value="Unassembled WGS sequence"/>
</dbReference>
<reference evidence="7 8" key="1">
    <citation type="submission" date="2020-08" db="EMBL/GenBank/DDBJ databases">
        <title>Genomic Encyclopedia of Type Strains, Phase IV (KMG-IV): sequencing the most valuable type-strain genomes for metagenomic binning, comparative biology and taxonomic classification.</title>
        <authorList>
            <person name="Goeker M."/>
        </authorList>
    </citation>
    <scope>NUCLEOTIDE SEQUENCE [LARGE SCALE GENOMIC DNA]</scope>
    <source>
        <strain evidence="7 8">DSM 27165</strain>
    </source>
</reference>
<organism evidence="7 8">
    <name type="scientific">Chitinivorax tropicus</name>
    <dbReference type="NCBI Taxonomy" id="714531"/>
    <lineage>
        <taxon>Bacteria</taxon>
        <taxon>Pseudomonadati</taxon>
        <taxon>Pseudomonadota</taxon>
        <taxon>Betaproteobacteria</taxon>
        <taxon>Chitinivorax</taxon>
    </lineage>
</organism>
<feature type="transmembrane region" description="Helical" evidence="6">
    <location>
        <begin position="522"/>
        <end position="543"/>
    </location>
</feature>